<dbReference type="Pfam" id="PF13561">
    <property type="entry name" value="adh_short_C2"/>
    <property type="match status" value="1"/>
</dbReference>
<name>A0A830G0N6_9EURY</name>
<protein>
    <submittedName>
        <fullName evidence="4">Oxidoreductase</fullName>
    </submittedName>
</protein>
<dbReference type="GO" id="GO:0016616">
    <property type="term" value="F:oxidoreductase activity, acting on the CH-OH group of donors, NAD or NADP as acceptor"/>
    <property type="evidence" value="ECO:0007669"/>
    <property type="project" value="TreeGrafter"/>
</dbReference>
<evidence type="ECO:0000313" key="4">
    <source>
        <dbReference type="EMBL" id="GGM69613.1"/>
    </source>
</evidence>
<dbReference type="PRINTS" id="PR00080">
    <property type="entry name" value="SDRFAMILY"/>
</dbReference>
<dbReference type="Proteomes" id="UP000614609">
    <property type="component" value="Unassembled WGS sequence"/>
</dbReference>
<dbReference type="InterPro" id="IPR002347">
    <property type="entry name" value="SDR_fam"/>
</dbReference>
<dbReference type="Gene3D" id="3.40.50.720">
    <property type="entry name" value="NAD(P)-binding Rossmann-like Domain"/>
    <property type="match status" value="1"/>
</dbReference>
<dbReference type="AlphaFoldDB" id="A0A830G0N6"/>
<evidence type="ECO:0000256" key="2">
    <source>
        <dbReference type="ARBA" id="ARBA00023002"/>
    </source>
</evidence>
<keyword evidence="2" id="KW-0560">Oxidoreductase</keyword>
<feature type="region of interest" description="Disordered" evidence="3">
    <location>
        <begin position="1"/>
        <end position="31"/>
    </location>
</feature>
<accession>A0A830G0N6</accession>
<dbReference type="PRINTS" id="PR00081">
    <property type="entry name" value="GDHRDH"/>
</dbReference>
<dbReference type="GO" id="GO:0006633">
    <property type="term" value="P:fatty acid biosynthetic process"/>
    <property type="evidence" value="ECO:0007669"/>
    <property type="project" value="TreeGrafter"/>
</dbReference>
<dbReference type="PANTHER" id="PTHR42760:SF133">
    <property type="entry name" value="3-OXOACYL-[ACYL-CARRIER-PROTEIN] REDUCTASE"/>
    <property type="match status" value="1"/>
</dbReference>
<reference evidence="4" key="2">
    <citation type="submission" date="2020-09" db="EMBL/GenBank/DDBJ databases">
        <authorList>
            <person name="Sun Q."/>
            <person name="Ohkuma M."/>
        </authorList>
    </citation>
    <scope>NUCLEOTIDE SEQUENCE</scope>
    <source>
        <strain evidence="4">JCM 16108</strain>
    </source>
</reference>
<comment type="caution">
    <text evidence="4">The sequence shown here is derived from an EMBL/GenBank/DDBJ whole genome shotgun (WGS) entry which is preliminary data.</text>
</comment>
<evidence type="ECO:0000256" key="1">
    <source>
        <dbReference type="ARBA" id="ARBA00006484"/>
    </source>
</evidence>
<dbReference type="CDD" id="cd05233">
    <property type="entry name" value="SDR_c"/>
    <property type="match status" value="1"/>
</dbReference>
<feature type="compositionally biased region" description="Basic and acidic residues" evidence="3">
    <location>
        <begin position="1"/>
        <end position="20"/>
    </location>
</feature>
<reference evidence="4" key="1">
    <citation type="journal article" date="2014" name="Int. J. Syst. Evol. Microbiol.">
        <title>Complete genome sequence of Corynebacterium casei LMG S-19264T (=DSM 44701T), isolated from a smear-ripened cheese.</title>
        <authorList>
            <consortium name="US DOE Joint Genome Institute (JGI-PGF)"/>
            <person name="Walter F."/>
            <person name="Albersmeier A."/>
            <person name="Kalinowski J."/>
            <person name="Ruckert C."/>
        </authorList>
    </citation>
    <scope>NUCLEOTIDE SEQUENCE</scope>
    <source>
        <strain evidence="4">JCM 16108</strain>
    </source>
</reference>
<comment type="similarity">
    <text evidence="1">Belongs to the short-chain dehydrogenases/reductases (SDR) family.</text>
</comment>
<dbReference type="PANTHER" id="PTHR42760">
    <property type="entry name" value="SHORT-CHAIN DEHYDROGENASES/REDUCTASES FAMILY MEMBER"/>
    <property type="match status" value="1"/>
</dbReference>
<organism evidence="4 5">
    <name type="scientific">Halarchaeum rubridurum</name>
    <dbReference type="NCBI Taxonomy" id="489911"/>
    <lineage>
        <taxon>Archaea</taxon>
        <taxon>Methanobacteriati</taxon>
        <taxon>Methanobacteriota</taxon>
        <taxon>Stenosarchaea group</taxon>
        <taxon>Halobacteria</taxon>
        <taxon>Halobacteriales</taxon>
        <taxon>Halobacteriaceae</taxon>
    </lineage>
</organism>
<sequence>MRQHDLGVGRDGDVSERFGEGLDPVGVTGSDREQNLLDGHVRHKSRRALKYILAGGDPRRMSALDLSGRTALVTGSAAGVGRGIALSLAEAGAAVAVHYHSSEAEATATAAEATERGAPEATTVQADVTDPDDVDAAFDAVEADLGTVDVLVNNVGDFEPTHWAEQSVADWRRVHETNLVGTMACARRALSGMRANEWGRIVNVGYSSSEKGLVAAKNFPYFAAKAGVLMFTRMLAAETQDDGVTVNAVSPYVVETSDEFPDDAPRGRWATVDDLANVVRFFCAEESEYVSGENVEVDGGWLPEDV</sequence>
<keyword evidence="5" id="KW-1185">Reference proteome</keyword>
<gene>
    <name evidence="4" type="ORF">GCM10009017_19690</name>
</gene>
<proteinExistence type="inferred from homology"/>
<dbReference type="GO" id="GO:0048038">
    <property type="term" value="F:quinone binding"/>
    <property type="evidence" value="ECO:0007669"/>
    <property type="project" value="TreeGrafter"/>
</dbReference>
<dbReference type="EMBL" id="BMOO01000004">
    <property type="protein sequence ID" value="GGM69613.1"/>
    <property type="molecule type" value="Genomic_DNA"/>
</dbReference>
<dbReference type="SUPFAM" id="SSF51735">
    <property type="entry name" value="NAD(P)-binding Rossmann-fold domains"/>
    <property type="match status" value="1"/>
</dbReference>
<evidence type="ECO:0000256" key="3">
    <source>
        <dbReference type="SAM" id="MobiDB-lite"/>
    </source>
</evidence>
<dbReference type="InterPro" id="IPR036291">
    <property type="entry name" value="NAD(P)-bd_dom_sf"/>
</dbReference>
<evidence type="ECO:0000313" key="5">
    <source>
        <dbReference type="Proteomes" id="UP000614609"/>
    </source>
</evidence>
<dbReference type="FunFam" id="3.40.50.720:FF:000084">
    <property type="entry name" value="Short-chain dehydrogenase reductase"/>
    <property type="match status" value="1"/>
</dbReference>